<accession>A0A445C707</accession>
<organism evidence="1 2">
    <name type="scientific">Arachis hypogaea</name>
    <name type="common">Peanut</name>
    <dbReference type="NCBI Taxonomy" id="3818"/>
    <lineage>
        <taxon>Eukaryota</taxon>
        <taxon>Viridiplantae</taxon>
        <taxon>Streptophyta</taxon>
        <taxon>Embryophyta</taxon>
        <taxon>Tracheophyta</taxon>
        <taxon>Spermatophyta</taxon>
        <taxon>Magnoliopsida</taxon>
        <taxon>eudicotyledons</taxon>
        <taxon>Gunneridae</taxon>
        <taxon>Pentapetalae</taxon>
        <taxon>rosids</taxon>
        <taxon>fabids</taxon>
        <taxon>Fabales</taxon>
        <taxon>Fabaceae</taxon>
        <taxon>Papilionoideae</taxon>
        <taxon>50 kb inversion clade</taxon>
        <taxon>dalbergioids sensu lato</taxon>
        <taxon>Dalbergieae</taxon>
        <taxon>Pterocarpus clade</taxon>
        <taxon>Arachis</taxon>
    </lineage>
</organism>
<proteinExistence type="predicted"/>
<evidence type="ECO:0000313" key="2">
    <source>
        <dbReference type="Proteomes" id="UP000289738"/>
    </source>
</evidence>
<dbReference type="AlphaFoldDB" id="A0A445C707"/>
<dbReference type="Gramene" id="arahy.Tifrunner.gnm2.ann2.Ah07g161900.1">
    <property type="protein sequence ID" value="arahy.Tifrunner.gnm2.ann2.Ah07g161900.1-CDS"/>
    <property type="gene ID" value="arahy.Tifrunner.gnm2.ann2.Ah07g161900"/>
</dbReference>
<dbReference type="Proteomes" id="UP000289738">
    <property type="component" value="Chromosome A07"/>
</dbReference>
<protein>
    <submittedName>
        <fullName evidence="1">Uncharacterized protein</fullName>
    </submittedName>
</protein>
<evidence type="ECO:0000313" key="1">
    <source>
        <dbReference type="EMBL" id="RYR46735.1"/>
    </source>
</evidence>
<dbReference type="EMBL" id="SDMP01000007">
    <property type="protein sequence ID" value="RYR46735.1"/>
    <property type="molecule type" value="Genomic_DNA"/>
</dbReference>
<gene>
    <name evidence="1" type="ORF">Ahy_A07g032519</name>
</gene>
<keyword evidence="2" id="KW-1185">Reference proteome</keyword>
<reference evidence="1 2" key="1">
    <citation type="submission" date="2019-01" db="EMBL/GenBank/DDBJ databases">
        <title>Sequencing of cultivated peanut Arachis hypogaea provides insights into genome evolution and oil improvement.</title>
        <authorList>
            <person name="Chen X."/>
        </authorList>
    </citation>
    <scope>NUCLEOTIDE SEQUENCE [LARGE SCALE GENOMIC DNA]</scope>
    <source>
        <strain evidence="2">cv. Fuhuasheng</strain>
        <tissue evidence="1">Leaves</tissue>
    </source>
</reference>
<sequence length="178" mass="20550">MAEKFPYLYLFLLEGRPSVELPKNKRCLRWADANSLSWFGWGAHIFWLSRILLGGTESKKGRGQPCMVLLDRVSEGQLNKRLMKAAGLDEPITRTRSQESQRNLTFTMIRTPKREEIYHQYDDGSGNQKHDRPKSSWSKIRKPLATVVTTDEPDGHGDEIWDGGLVVSFYIRQKRKTP</sequence>
<name>A0A445C707_ARAHY</name>
<comment type="caution">
    <text evidence="1">The sequence shown here is derived from an EMBL/GenBank/DDBJ whole genome shotgun (WGS) entry which is preliminary data.</text>
</comment>